<accession>A0ABV2HJG8</accession>
<evidence type="ECO:0000313" key="3">
    <source>
        <dbReference type="Proteomes" id="UP001549036"/>
    </source>
</evidence>
<dbReference type="Proteomes" id="UP001549036">
    <property type="component" value="Unassembled WGS sequence"/>
</dbReference>
<comment type="caution">
    <text evidence="2">The sequence shown here is derived from an EMBL/GenBank/DDBJ whole genome shotgun (WGS) entry which is preliminary data.</text>
</comment>
<proteinExistence type="predicted"/>
<protein>
    <submittedName>
        <fullName evidence="2">Uncharacterized protein</fullName>
    </submittedName>
</protein>
<keyword evidence="3" id="KW-1185">Reference proteome</keyword>
<organism evidence="2 3">
    <name type="scientific">Mesorhizobium shonense</name>
    <dbReference type="NCBI Taxonomy" id="1209948"/>
    <lineage>
        <taxon>Bacteria</taxon>
        <taxon>Pseudomonadati</taxon>
        <taxon>Pseudomonadota</taxon>
        <taxon>Alphaproteobacteria</taxon>
        <taxon>Hyphomicrobiales</taxon>
        <taxon>Phyllobacteriaceae</taxon>
        <taxon>Mesorhizobium</taxon>
    </lineage>
</organism>
<name>A0ABV2HJG8_9HYPH</name>
<reference evidence="2 3" key="1">
    <citation type="submission" date="2024-06" db="EMBL/GenBank/DDBJ databases">
        <title>Genomic Encyclopedia of Type Strains, Phase IV (KMG-IV): sequencing the most valuable type-strain genomes for metagenomic binning, comparative biology and taxonomic classification.</title>
        <authorList>
            <person name="Goeker M."/>
        </authorList>
    </citation>
    <scope>NUCLEOTIDE SEQUENCE [LARGE SCALE GENOMIC DNA]</scope>
    <source>
        <strain evidence="2 3">DSM 29846</strain>
    </source>
</reference>
<sequence>MKRQTDLSFGNDENRFTSFLELLQKKKARSQAGRRGYGTPSEDPSFGGYQFAPPL</sequence>
<gene>
    <name evidence="2" type="ORF">ABID26_000078</name>
</gene>
<feature type="region of interest" description="Disordered" evidence="1">
    <location>
        <begin position="27"/>
        <end position="55"/>
    </location>
</feature>
<dbReference type="EMBL" id="JBEPLM010000001">
    <property type="protein sequence ID" value="MET3590699.1"/>
    <property type="molecule type" value="Genomic_DNA"/>
</dbReference>
<evidence type="ECO:0000313" key="2">
    <source>
        <dbReference type="EMBL" id="MET3590699.1"/>
    </source>
</evidence>
<dbReference type="RefSeq" id="WP_292304769.1">
    <property type="nucleotide sequence ID" value="NZ_JBEPLM010000001.1"/>
</dbReference>
<evidence type="ECO:0000256" key="1">
    <source>
        <dbReference type="SAM" id="MobiDB-lite"/>
    </source>
</evidence>